<feature type="transmembrane region" description="Helical" evidence="15">
    <location>
        <begin position="372"/>
        <end position="394"/>
    </location>
</feature>
<feature type="transmembrane region" description="Helical" evidence="15">
    <location>
        <begin position="707"/>
        <end position="726"/>
    </location>
</feature>
<keyword evidence="14 15" id="KW-0472">Membrane</keyword>
<evidence type="ECO:0000259" key="16">
    <source>
        <dbReference type="PROSITE" id="PS50846"/>
    </source>
</evidence>
<dbReference type="GO" id="GO:0016887">
    <property type="term" value="F:ATP hydrolysis activity"/>
    <property type="evidence" value="ECO:0007669"/>
    <property type="project" value="InterPro"/>
</dbReference>
<accession>L9UCB5</accession>
<feature type="transmembrane region" description="Helical" evidence="15">
    <location>
        <begin position="130"/>
        <end position="151"/>
    </location>
</feature>
<dbReference type="SUPFAM" id="SSF55008">
    <property type="entry name" value="HMA, heavy metal-associated domain"/>
    <property type="match status" value="1"/>
</dbReference>
<evidence type="ECO:0000256" key="6">
    <source>
        <dbReference type="ARBA" id="ARBA00022692"/>
    </source>
</evidence>
<dbReference type="EMBL" id="AOPO01000004">
    <property type="protein sequence ID" value="ELY21858.1"/>
    <property type="molecule type" value="Genomic_DNA"/>
</dbReference>
<evidence type="ECO:0000256" key="3">
    <source>
        <dbReference type="ARBA" id="ARBA00022448"/>
    </source>
</evidence>
<comment type="similarity">
    <text evidence="2 15">Belongs to the cation transport ATPase (P-type) (TC 3.A.3) family. Type IB subfamily.</text>
</comment>
<evidence type="ECO:0000313" key="18">
    <source>
        <dbReference type="Proteomes" id="UP000011651"/>
    </source>
</evidence>
<dbReference type="InterPro" id="IPR036163">
    <property type="entry name" value="HMA_dom_sf"/>
</dbReference>
<protein>
    <submittedName>
        <fullName evidence="17">ATPase, P-type, heavy metal translocating</fullName>
    </submittedName>
</protein>
<dbReference type="Pfam" id="PF00122">
    <property type="entry name" value="E1-E2_ATPase"/>
    <property type="match status" value="1"/>
</dbReference>
<evidence type="ECO:0000256" key="11">
    <source>
        <dbReference type="ARBA" id="ARBA00022967"/>
    </source>
</evidence>
<feature type="transmembrane region" description="Helical" evidence="15">
    <location>
        <begin position="342"/>
        <end position="366"/>
    </location>
</feature>
<dbReference type="PATRIC" id="fig|1204738.3.peg.2148"/>
<dbReference type="Gene3D" id="1.20.1110.10">
    <property type="entry name" value="Calcium-transporting ATPase, transmembrane domain"/>
    <property type="match status" value="1"/>
</dbReference>
<dbReference type="InterPro" id="IPR023299">
    <property type="entry name" value="ATPase_P-typ_cyto_dom_N"/>
</dbReference>
<evidence type="ECO:0000256" key="8">
    <source>
        <dbReference type="ARBA" id="ARBA00022741"/>
    </source>
</evidence>
<dbReference type="GO" id="GO:0005507">
    <property type="term" value="F:copper ion binding"/>
    <property type="evidence" value="ECO:0007669"/>
    <property type="project" value="TreeGrafter"/>
</dbReference>
<dbReference type="GO" id="GO:0005886">
    <property type="term" value="C:plasma membrane"/>
    <property type="evidence" value="ECO:0007669"/>
    <property type="project" value="UniProtKB-SubCell"/>
</dbReference>
<dbReference type="NCBIfam" id="TIGR01494">
    <property type="entry name" value="ATPase_P-type"/>
    <property type="match status" value="1"/>
</dbReference>
<dbReference type="Gene3D" id="3.40.1110.10">
    <property type="entry name" value="Calcium-transporting ATPase, cytoplasmic domain N"/>
    <property type="match status" value="1"/>
</dbReference>
<keyword evidence="7 15" id="KW-0479">Metal-binding</keyword>
<evidence type="ECO:0000256" key="14">
    <source>
        <dbReference type="ARBA" id="ARBA00023136"/>
    </source>
</evidence>
<feature type="domain" description="HMA" evidence="16">
    <location>
        <begin position="11"/>
        <end position="77"/>
    </location>
</feature>
<feature type="transmembrane region" description="Helical" evidence="15">
    <location>
        <begin position="163"/>
        <end position="185"/>
    </location>
</feature>
<evidence type="ECO:0000256" key="9">
    <source>
        <dbReference type="ARBA" id="ARBA00022840"/>
    </source>
</evidence>
<dbReference type="GO" id="GO:0043682">
    <property type="term" value="F:P-type divalent copper transporter activity"/>
    <property type="evidence" value="ECO:0007669"/>
    <property type="project" value="TreeGrafter"/>
</dbReference>
<dbReference type="Pfam" id="PF00403">
    <property type="entry name" value="HMA"/>
    <property type="match status" value="1"/>
</dbReference>
<name>L9UCB5_9GAMM</name>
<evidence type="ECO:0000256" key="13">
    <source>
        <dbReference type="ARBA" id="ARBA00023065"/>
    </source>
</evidence>
<dbReference type="Pfam" id="PF00702">
    <property type="entry name" value="Hydrolase"/>
    <property type="match status" value="1"/>
</dbReference>
<dbReference type="InterPro" id="IPR023214">
    <property type="entry name" value="HAD_sf"/>
</dbReference>
<keyword evidence="9 15" id="KW-0067">ATP-binding</keyword>
<dbReference type="CDD" id="cd00371">
    <property type="entry name" value="HMA"/>
    <property type="match status" value="1"/>
</dbReference>
<dbReference type="PANTHER" id="PTHR43520:SF5">
    <property type="entry name" value="CATION-TRANSPORTING P-TYPE ATPASE-RELATED"/>
    <property type="match status" value="1"/>
</dbReference>
<dbReference type="PROSITE" id="PS50846">
    <property type="entry name" value="HMA_2"/>
    <property type="match status" value="1"/>
</dbReference>
<keyword evidence="8 15" id="KW-0547">Nucleotide-binding</keyword>
<dbReference type="AlphaFoldDB" id="L9UCB5"/>
<keyword evidence="12 15" id="KW-1133">Transmembrane helix</keyword>
<keyword evidence="4 15" id="KW-1003">Cell membrane</keyword>
<feature type="transmembrane region" description="Helical" evidence="15">
    <location>
        <begin position="96"/>
        <end position="118"/>
    </location>
</feature>
<dbReference type="GO" id="GO:0005524">
    <property type="term" value="F:ATP binding"/>
    <property type="evidence" value="ECO:0007669"/>
    <property type="project" value="UniProtKB-UniRule"/>
</dbReference>
<evidence type="ECO:0000256" key="2">
    <source>
        <dbReference type="ARBA" id="ARBA00006024"/>
    </source>
</evidence>
<evidence type="ECO:0000256" key="1">
    <source>
        <dbReference type="ARBA" id="ARBA00004651"/>
    </source>
</evidence>
<evidence type="ECO:0000256" key="10">
    <source>
        <dbReference type="ARBA" id="ARBA00022842"/>
    </source>
</evidence>
<keyword evidence="6 15" id="KW-0812">Transmembrane</keyword>
<dbReference type="InterPro" id="IPR001757">
    <property type="entry name" value="P_typ_ATPase"/>
</dbReference>
<dbReference type="Gene3D" id="3.40.50.1000">
    <property type="entry name" value="HAD superfamily/HAD-like"/>
    <property type="match status" value="1"/>
</dbReference>
<keyword evidence="3" id="KW-0813">Transport</keyword>
<dbReference type="InterPro" id="IPR036412">
    <property type="entry name" value="HAD-like_sf"/>
</dbReference>
<comment type="caution">
    <text evidence="17">The sequence shown here is derived from an EMBL/GenBank/DDBJ whole genome shotgun (WGS) entry which is preliminary data.</text>
</comment>
<comment type="subcellular location">
    <subcellularLocation>
        <location evidence="1">Cell membrane</location>
        <topology evidence="1">Multi-pass membrane protein</topology>
    </subcellularLocation>
</comment>
<dbReference type="Proteomes" id="UP000011651">
    <property type="component" value="Unassembled WGS sequence"/>
</dbReference>
<feature type="transmembrane region" description="Helical" evidence="15">
    <location>
        <begin position="682"/>
        <end position="701"/>
    </location>
</feature>
<evidence type="ECO:0000256" key="7">
    <source>
        <dbReference type="ARBA" id="ARBA00022723"/>
    </source>
</evidence>
<dbReference type="NCBIfam" id="TIGR01525">
    <property type="entry name" value="ATPase-IB_hvy"/>
    <property type="match status" value="1"/>
</dbReference>
<evidence type="ECO:0000256" key="5">
    <source>
        <dbReference type="ARBA" id="ARBA00022553"/>
    </source>
</evidence>
<evidence type="ECO:0000256" key="15">
    <source>
        <dbReference type="RuleBase" id="RU362081"/>
    </source>
</evidence>
<dbReference type="InterPro" id="IPR023298">
    <property type="entry name" value="ATPase_P-typ_TM_dom_sf"/>
</dbReference>
<keyword evidence="11" id="KW-1278">Translocase</keyword>
<dbReference type="SUPFAM" id="SSF81665">
    <property type="entry name" value="Calcium ATPase, transmembrane domain M"/>
    <property type="match status" value="1"/>
</dbReference>
<dbReference type="InterPro" id="IPR059000">
    <property type="entry name" value="ATPase_P-type_domA"/>
</dbReference>
<sequence length="733" mass="78954">MPVSDALNKEEEQLYTLHGMWCTSCALAVEGSLKRLEGVHEVSVHYPSAALCISGTPAAVQLPTLAPKVKRLGYRLTELEPVADAHGRLEEESRYLTLRLMVGSLFGMWTMLASLLIYAGALPSERIELVVAWVSGAFSLPVVLFAGVPFYRAGWRTLLAKRPGMDVLVSLGVIGAVMVSVWLLWRGSAEVYFDTAVMLIVLLLVGRLVETLCRHRGLKALDALALPNDDITVWQNERWGSVPVDEVMKGTRVELAPGELIALDGILEDSGWIDTASLTGESLPRHFYAGQKVYAGCRYLGTTPLVMQVSAGVGKRRLDQLCDEMRRYQAKKGELQKLADRFAAWLSPLALVLAMLTLPVALLFGLGWEEAFVRALSVLVVACPCAVGLAVPLASLAGSGQAMQQGVALRDPAALEILAHIRSVALDKTGTLTTGSHSVLYWQAREGIDKHTLQRKLSAAVAGSEHPLAQALARWSNRQDNHHPEKCLQVNDTPGEGRRVQLNSGEWLIVGSASWLTNQQVVLPDQEEDTTLAFASQVMVSDGTGWLATLYLADQPVEDAEKSMKYLLHEGCVVAMISGDRQGAVSWLGEQIGLAREACYAQRSPEAKARLLQGLPSPTLYVGDGLNDTLSLAAADVGIAPLSASEAAREGASAQLMTPGIGGVVKLLSIAKRTRRIMVQNLLFSALYNTLALGLVVLMAIPPLVAVLAMAASSLTVTLNAARLAWAEPDENT</sequence>
<reference evidence="17 18" key="1">
    <citation type="journal article" date="2013" name="Genome Announc.">
        <title>Draft Genome of the Marine Gammaproteobacterium Halomonas titanicae.</title>
        <authorList>
            <person name="Sanchez-Porro C."/>
            <person name="de la Haba R.R."/>
            <person name="Cruz-Hernandez N."/>
            <person name="Gonzalez J.M."/>
            <person name="Reyes-Guirao C."/>
            <person name="Navarro-Sampedro L."/>
            <person name="Carballo M."/>
            <person name="Ventosa A."/>
        </authorList>
    </citation>
    <scope>NUCLEOTIDE SEQUENCE [LARGE SCALE GENOMIC DNA]</scope>
    <source>
        <strain evidence="17 18">BH1</strain>
    </source>
</reference>
<keyword evidence="13" id="KW-0406">Ion transport</keyword>
<dbReference type="PANTHER" id="PTHR43520">
    <property type="entry name" value="ATP7, ISOFORM B"/>
    <property type="match status" value="1"/>
</dbReference>
<keyword evidence="10" id="KW-0460">Magnesium</keyword>
<dbReference type="GO" id="GO:0055070">
    <property type="term" value="P:copper ion homeostasis"/>
    <property type="evidence" value="ECO:0007669"/>
    <property type="project" value="TreeGrafter"/>
</dbReference>
<dbReference type="Gene3D" id="3.30.70.100">
    <property type="match status" value="1"/>
</dbReference>
<dbReference type="SUPFAM" id="SSF56784">
    <property type="entry name" value="HAD-like"/>
    <property type="match status" value="1"/>
</dbReference>
<evidence type="ECO:0000313" key="17">
    <source>
        <dbReference type="EMBL" id="ELY21858.1"/>
    </source>
</evidence>
<dbReference type="InterPro" id="IPR027256">
    <property type="entry name" value="P-typ_ATPase_IB"/>
</dbReference>
<keyword evidence="5" id="KW-0597">Phosphoprotein</keyword>
<feature type="transmembrane region" description="Helical" evidence="15">
    <location>
        <begin position="191"/>
        <end position="209"/>
    </location>
</feature>
<dbReference type="InterPro" id="IPR018303">
    <property type="entry name" value="ATPase_P-typ_P_site"/>
</dbReference>
<dbReference type="Gene3D" id="2.70.150.10">
    <property type="entry name" value="Calcium-transporting ATPase, cytoplasmic transduction domain A"/>
    <property type="match status" value="1"/>
</dbReference>
<evidence type="ECO:0000256" key="12">
    <source>
        <dbReference type="ARBA" id="ARBA00022989"/>
    </source>
</evidence>
<organism evidence="17 18">
    <name type="scientific">Vreelandella titanicae BH1</name>
    <dbReference type="NCBI Taxonomy" id="1204738"/>
    <lineage>
        <taxon>Bacteria</taxon>
        <taxon>Pseudomonadati</taxon>
        <taxon>Pseudomonadota</taxon>
        <taxon>Gammaproteobacteria</taxon>
        <taxon>Oceanospirillales</taxon>
        <taxon>Halomonadaceae</taxon>
        <taxon>Vreelandella</taxon>
    </lineage>
</organism>
<dbReference type="PRINTS" id="PR00119">
    <property type="entry name" value="CATATPASE"/>
</dbReference>
<dbReference type="InterPro" id="IPR006121">
    <property type="entry name" value="HMA_dom"/>
</dbReference>
<dbReference type="SUPFAM" id="SSF81653">
    <property type="entry name" value="Calcium ATPase, transduction domain A"/>
    <property type="match status" value="1"/>
</dbReference>
<dbReference type="PROSITE" id="PS00154">
    <property type="entry name" value="ATPASE_E1_E2"/>
    <property type="match status" value="1"/>
</dbReference>
<dbReference type="InterPro" id="IPR008250">
    <property type="entry name" value="ATPase_P-typ_transduc_dom_A_sf"/>
</dbReference>
<proteinExistence type="inferred from homology"/>
<dbReference type="InterPro" id="IPR017969">
    <property type="entry name" value="Heavy-metal-associated_CS"/>
</dbReference>
<dbReference type="PROSITE" id="PS01047">
    <property type="entry name" value="HMA_1"/>
    <property type="match status" value="1"/>
</dbReference>
<evidence type="ECO:0000256" key="4">
    <source>
        <dbReference type="ARBA" id="ARBA00022475"/>
    </source>
</evidence>
<gene>
    <name evidence="17" type="ORF">HALTITAN_1429</name>
</gene>